<proteinExistence type="predicted"/>
<evidence type="ECO:0000256" key="1">
    <source>
        <dbReference type="SAM" id="SignalP"/>
    </source>
</evidence>
<gene>
    <name evidence="3" type="ORF">HDA44_005911</name>
</gene>
<feature type="signal peptide" evidence="1">
    <location>
        <begin position="1"/>
        <end position="21"/>
    </location>
</feature>
<dbReference type="PANTHER" id="PTHR14859:SF15">
    <property type="entry name" value="ENDONUCLEASE_EXONUCLEASE_PHOSPHATASE DOMAIN-CONTAINING PROTEIN"/>
    <property type="match status" value="1"/>
</dbReference>
<protein>
    <submittedName>
        <fullName evidence="3">Endonuclease/exonuclease/phosphatase family metal-dependent hydrolase</fullName>
    </submittedName>
</protein>
<evidence type="ECO:0000259" key="2">
    <source>
        <dbReference type="Pfam" id="PF03372"/>
    </source>
</evidence>
<dbReference type="Proteomes" id="UP000558997">
    <property type="component" value="Unassembled WGS sequence"/>
</dbReference>
<feature type="domain" description="Endonuclease/exonuclease/phosphatase" evidence="2">
    <location>
        <begin position="35"/>
        <end position="260"/>
    </location>
</feature>
<dbReference type="Gene3D" id="3.60.10.10">
    <property type="entry name" value="Endonuclease/exonuclease/phosphatase"/>
    <property type="match status" value="1"/>
</dbReference>
<dbReference type="EMBL" id="JACHNF010000001">
    <property type="protein sequence ID" value="MBB5982570.1"/>
    <property type="molecule type" value="Genomic_DNA"/>
</dbReference>
<evidence type="ECO:0000313" key="3">
    <source>
        <dbReference type="EMBL" id="MBB5982570.1"/>
    </source>
</evidence>
<dbReference type="RefSeq" id="WP_184839887.1">
    <property type="nucleotide sequence ID" value="NZ_BAAAVN010000028.1"/>
</dbReference>
<dbReference type="GO" id="GO:0004527">
    <property type="term" value="F:exonuclease activity"/>
    <property type="evidence" value="ECO:0007669"/>
    <property type="project" value="UniProtKB-KW"/>
</dbReference>
<sequence>MRKLLTVLVGFLMVVPNVAAAQPDTGRPGRPLTVMTYNIHHGAGIDGVLDLERIAALIETSGADVIGLQEVDRHWDVRSNWVDQPAWFAKRLKMHYAYAANLDLPPVKPGDPRRQYGTAILSKYPIKDFTNTLLPLYPTGEQRGLAVANITVRGAKLRFANTHLTSNNNAERLEQAQKVVELLSGSSTPTLLVGDLNATPAAPEIKTLTAAYDDTWAEAGDGPGYTIEAGNPTKRIDFQLHGAGLRPIRATVPVTPASDHLPVVATFVLS</sequence>
<keyword evidence="3" id="KW-0378">Hydrolase</keyword>
<dbReference type="GO" id="GO:0004519">
    <property type="term" value="F:endonuclease activity"/>
    <property type="evidence" value="ECO:0007669"/>
    <property type="project" value="UniProtKB-KW"/>
</dbReference>
<dbReference type="GO" id="GO:0006506">
    <property type="term" value="P:GPI anchor biosynthetic process"/>
    <property type="evidence" value="ECO:0007669"/>
    <property type="project" value="TreeGrafter"/>
</dbReference>
<comment type="caution">
    <text evidence="3">The sequence shown here is derived from an EMBL/GenBank/DDBJ whole genome shotgun (WGS) entry which is preliminary data.</text>
</comment>
<dbReference type="SUPFAM" id="SSF56219">
    <property type="entry name" value="DNase I-like"/>
    <property type="match status" value="1"/>
</dbReference>
<reference evidence="3 4" key="1">
    <citation type="submission" date="2020-08" db="EMBL/GenBank/DDBJ databases">
        <title>Sequencing the genomes of 1000 actinobacteria strains.</title>
        <authorList>
            <person name="Klenk H.-P."/>
        </authorList>
    </citation>
    <scope>NUCLEOTIDE SEQUENCE [LARGE SCALE GENOMIC DNA]</scope>
    <source>
        <strain evidence="3 4">DSM 17294</strain>
    </source>
</reference>
<dbReference type="PANTHER" id="PTHR14859">
    <property type="entry name" value="CALCOFLUOR WHITE HYPERSENSITIVE PROTEIN PRECURSOR"/>
    <property type="match status" value="1"/>
</dbReference>
<dbReference type="InterPro" id="IPR051916">
    <property type="entry name" value="GPI-anchor_lipid_remodeler"/>
</dbReference>
<feature type="chain" id="PRO_5032791885" evidence="1">
    <location>
        <begin position="22"/>
        <end position="270"/>
    </location>
</feature>
<dbReference type="AlphaFoldDB" id="A0A841E0Q6"/>
<keyword evidence="3" id="KW-0255">Endonuclease</keyword>
<keyword evidence="3" id="KW-0540">Nuclease</keyword>
<organism evidence="3 4">
    <name type="scientific">Kribbella solani</name>
    <dbReference type="NCBI Taxonomy" id="236067"/>
    <lineage>
        <taxon>Bacteria</taxon>
        <taxon>Bacillati</taxon>
        <taxon>Actinomycetota</taxon>
        <taxon>Actinomycetes</taxon>
        <taxon>Propionibacteriales</taxon>
        <taxon>Kribbellaceae</taxon>
        <taxon>Kribbella</taxon>
    </lineage>
</organism>
<dbReference type="GO" id="GO:0016020">
    <property type="term" value="C:membrane"/>
    <property type="evidence" value="ECO:0007669"/>
    <property type="project" value="GOC"/>
</dbReference>
<evidence type="ECO:0000313" key="4">
    <source>
        <dbReference type="Proteomes" id="UP000558997"/>
    </source>
</evidence>
<name>A0A841E0Q6_9ACTN</name>
<keyword evidence="3" id="KW-0269">Exonuclease</keyword>
<keyword evidence="4" id="KW-1185">Reference proteome</keyword>
<dbReference type="Pfam" id="PF03372">
    <property type="entry name" value="Exo_endo_phos"/>
    <property type="match status" value="1"/>
</dbReference>
<accession>A0A841E0Q6</accession>
<keyword evidence="1" id="KW-0732">Signal</keyword>
<dbReference type="InterPro" id="IPR036691">
    <property type="entry name" value="Endo/exonu/phosph_ase_sf"/>
</dbReference>
<dbReference type="InterPro" id="IPR005135">
    <property type="entry name" value="Endo/exonuclease/phosphatase"/>
</dbReference>